<comment type="subcellular location">
    <subcellularLocation>
        <location evidence="1">Cell membrane</location>
        <topology evidence="1">Multi-pass membrane protein</topology>
    </subcellularLocation>
</comment>
<reference evidence="10 12" key="2">
    <citation type="submission" date="2016-11" db="EMBL/GenBank/DDBJ databases">
        <authorList>
            <person name="Jaros S."/>
            <person name="Januszkiewicz K."/>
            <person name="Wedrychowicz H."/>
        </authorList>
    </citation>
    <scope>NUCLEOTIDE SEQUENCE [LARGE SCALE GENOMIC DNA]</scope>
    <source>
        <strain evidence="10">NVI 5450</strain>
    </source>
</reference>
<organism evidence="10 12">
    <name type="scientific">Moritella viscosa</name>
    <dbReference type="NCBI Taxonomy" id="80854"/>
    <lineage>
        <taxon>Bacteria</taxon>
        <taxon>Pseudomonadati</taxon>
        <taxon>Pseudomonadota</taxon>
        <taxon>Gammaproteobacteria</taxon>
        <taxon>Alteromonadales</taxon>
        <taxon>Moritellaceae</taxon>
        <taxon>Moritella</taxon>
    </lineage>
</organism>
<evidence type="ECO:0000256" key="3">
    <source>
        <dbReference type="ARBA" id="ARBA00022475"/>
    </source>
</evidence>
<dbReference type="EMBL" id="FPLJ01000052">
    <property type="protein sequence ID" value="SGY92410.1"/>
    <property type="molecule type" value="Genomic_DNA"/>
</dbReference>
<evidence type="ECO:0000256" key="6">
    <source>
        <dbReference type="ARBA" id="ARBA00023136"/>
    </source>
</evidence>
<dbReference type="SUPFAM" id="SSF103473">
    <property type="entry name" value="MFS general substrate transporter"/>
    <property type="match status" value="1"/>
</dbReference>
<dbReference type="HOGENOM" id="CLU_001265_10_0_6"/>
<feature type="transmembrane region" description="Helical" evidence="7">
    <location>
        <begin position="80"/>
        <end position="98"/>
    </location>
</feature>
<feature type="transmembrane region" description="Helical" evidence="7">
    <location>
        <begin position="48"/>
        <end position="68"/>
    </location>
</feature>
<dbReference type="EMBL" id="FPLD01000066">
    <property type="protein sequence ID" value="SGZ02684.1"/>
    <property type="molecule type" value="Genomic_DNA"/>
</dbReference>
<evidence type="ECO:0000313" key="12">
    <source>
        <dbReference type="Proteomes" id="UP000183794"/>
    </source>
</evidence>
<feature type="transmembrane region" description="Helical" evidence="7">
    <location>
        <begin position="340"/>
        <end position="363"/>
    </location>
</feature>
<dbReference type="Proteomes" id="UP000182660">
    <property type="component" value="Unassembled WGS sequence"/>
</dbReference>
<dbReference type="InterPro" id="IPR005829">
    <property type="entry name" value="Sugar_transporter_CS"/>
</dbReference>
<evidence type="ECO:0000256" key="5">
    <source>
        <dbReference type="ARBA" id="ARBA00022989"/>
    </source>
</evidence>
<evidence type="ECO:0000256" key="1">
    <source>
        <dbReference type="ARBA" id="ARBA00004651"/>
    </source>
</evidence>
<dbReference type="GO" id="GO:0022857">
    <property type="term" value="F:transmembrane transporter activity"/>
    <property type="evidence" value="ECO:0007669"/>
    <property type="project" value="InterPro"/>
</dbReference>
<dbReference type="Gene3D" id="1.20.1250.20">
    <property type="entry name" value="MFS general substrate transporter like domains"/>
    <property type="match status" value="1"/>
</dbReference>
<proteinExistence type="predicted"/>
<dbReference type="RefSeq" id="WP_045112184.1">
    <property type="nucleotide sequence ID" value="NZ_CAWQZC010000139.1"/>
</dbReference>
<dbReference type="Pfam" id="PF07690">
    <property type="entry name" value="MFS_1"/>
    <property type="match status" value="1"/>
</dbReference>
<dbReference type="AlphaFoldDB" id="A0A090IL58"/>
<accession>A0A090IL58</accession>
<feature type="transmembrane region" description="Helical" evidence="7">
    <location>
        <begin position="280"/>
        <end position="297"/>
    </location>
</feature>
<feature type="transmembrane region" description="Helical" evidence="7">
    <location>
        <begin position="167"/>
        <end position="186"/>
    </location>
</feature>
<evidence type="ECO:0000313" key="11">
    <source>
        <dbReference type="Proteomes" id="UP000182660"/>
    </source>
</evidence>
<dbReference type="GeneID" id="61296239"/>
<dbReference type="InterPro" id="IPR020846">
    <property type="entry name" value="MFS_dom"/>
</dbReference>
<keyword evidence="11" id="KW-1185">Reference proteome</keyword>
<protein>
    <submittedName>
        <fullName evidence="10">Transporter, putative</fullName>
    </submittedName>
</protein>
<feature type="transmembrane region" description="Helical" evidence="7">
    <location>
        <begin position="250"/>
        <end position="273"/>
    </location>
</feature>
<dbReference type="CDD" id="cd17472">
    <property type="entry name" value="MFS_YajR_like"/>
    <property type="match status" value="1"/>
</dbReference>
<sequence>MDNVALSKLEQKTAVSLALVFGLRMLGLFMIMPVFAIYGRDLIGYSPLWVGIVIGAYGLTQAILQIPMGQLSDRIGRKPVIIAGLGLFCLGCIVAGLADSVYGVAFGRVLQGTGAVASAILALAADITREQQRPKVMAVIGMCIGLSFAFSLVAGPVLAQWIGLKGIFFVTAVLAIIGILVVHFIVPNAISKAPAGDASTNRDKLRAMLRDPQLLRLDAGIFLLHLTLTAVFVSLPFELESAGLVGEHHWWIYFPALLLSFVFMVPMLIIAANKKMNKQFFLFAIALMGLALCIMGFANGNLWLFALAILLYFTAFNFLEASLPAMISMSAPAGAKGSAMGIYSTSQFAGAFCGGIIAGSLYSQLGSQGLFFIIAAVMIVWFVISLGLENVGQVKAHTISVTIANQREAELIAEKLISLSGINEAVVVLEEQVAYLKATKDFEIDQALNLVREQHRS</sequence>
<dbReference type="PROSITE" id="PS00216">
    <property type="entry name" value="SUGAR_TRANSPORT_1"/>
    <property type="match status" value="1"/>
</dbReference>
<keyword evidence="2" id="KW-0813">Transport</keyword>
<evidence type="ECO:0000313" key="9">
    <source>
        <dbReference type="EMBL" id="SGY92410.1"/>
    </source>
</evidence>
<evidence type="ECO:0000256" key="2">
    <source>
        <dbReference type="ARBA" id="ARBA00022448"/>
    </source>
</evidence>
<evidence type="ECO:0000259" key="8">
    <source>
        <dbReference type="PROSITE" id="PS50850"/>
    </source>
</evidence>
<dbReference type="PANTHER" id="PTHR23517:SF2">
    <property type="entry name" value="MULTIDRUG RESISTANCE PROTEIN MDTH"/>
    <property type="match status" value="1"/>
</dbReference>
<dbReference type="InterPro" id="IPR036259">
    <property type="entry name" value="MFS_trans_sf"/>
</dbReference>
<dbReference type="GO" id="GO:0005886">
    <property type="term" value="C:plasma membrane"/>
    <property type="evidence" value="ECO:0007669"/>
    <property type="project" value="UniProtKB-SubCell"/>
</dbReference>
<gene>
    <name evidence="9" type="ORF">MT2528_2381</name>
    <name evidence="10" type="ORF">NVI5450_2586</name>
</gene>
<dbReference type="PANTHER" id="PTHR23517">
    <property type="entry name" value="RESISTANCE PROTEIN MDTM, PUTATIVE-RELATED-RELATED"/>
    <property type="match status" value="1"/>
</dbReference>
<name>A0A090IL58_9GAMM</name>
<feature type="domain" description="Major facilitator superfamily (MFS) profile" evidence="8">
    <location>
        <begin position="13"/>
        <end position="393"/>
    </location>
</feature>
<feature type="transmembrane region" description="Helical" evidence="7">
    <location>
        <begin position="369"/>
        <end position="388"/>
    </location>
</feature>
<feature type="transmembrane region" description="Helical" evidence="7">
    <location>
        <begin position="14"/>
        <end position="36"/>
    </location>
</feature>
<keyword evidence="6 7" id="KW-0472">Membrane</keyword>
<evidence type="ECO:0000313" key="10">
    <source>
        <dbReference type="EMBL" id="SGZ02684.1"/>
    </source>
</evidence>
<dbReference type="PATRIC" id="fig|80854.5.peg.4512"/>
<dbReference type="InterPro" id="IPR050171">
    <property type="entry name" value="MFS_Transporters"/>
</dbReference>
<dbReference type="STRING" id="80854.MVIS_4255"/>
<dbReference type="KEGG" id="mvs:MVIS_4255"/>
<evidence type="ECO:0000256" key="4">
    <source>
        <dbReference type="ARBA" id="ARBA00022692"/>
    </source>
</evidence>
<dbReference type="Gene3D" id="3.30.70.100">
    <property type="match status" value="1"/>
</dbReference>
<dbReference type="OrthoDB" id="9764259at2"/>
<dbReference type="Proteomes" id="UP000183794">
    <property type="component" value="Unassembled WGS sequence"/>
</dbReference>
<keyword evidence="4 7" id="KW-0812">Transmembrane</keyword>
<dbReference type="PROSITE" id="PS50850">
    <property type="entry name" value="MFS"/>
    <property type="match status" value="1"/>
</dbReference>
<feature type="transmembrane region" description="Helical" evidence="7">
    <location>
        <begin position="136"/>
        <end position="161"/>
    </location>
</feature>
<evidence type="ECO:0000256" key="7">
    <source>
        <dbReference type="SAM" id="Phobius"/>
    </source>
</evidence>
<feature type="transmembrane region" description="Helical" evidence="7">
    <location>
        <begin position="303"/>
        <end position="319"/>
    </location>
</feature>
<reference evidence="9 11" key="1">
    <citation type="submission" date="2016-11" db="EMBL/GenBank/DDBJ databases">
        <authorList>
            <person name="Klemetsen T."/>
        </authorList>
    </citation>
    <scope>NUCLEOTIDE SEQUENCE [LARGE SCALE GENOMIC DNA]</scope>
    <source>
        <strain evidence="9">MT 2528</strain>
    </source>
</reference>
<keyword evidence="5 7" id="KW-1133">Transmembrane helix</keyword>
<keyword evidence="3" id="KW-1003">Cell membrane</keyword>
<feature type="transmembrane region" description="Helical" evidence="7">
    <location>
        <begin position="214"/>
        <end position="235"/>
    </location>
</feature>
<dbReference type="InterPro" id="IPR011701">
    <property type="entry name" value="MFS"/>
</dbReference>